<sequence length="430" mass="47069">MKKKYRFSLRLKFVLLTTILAIITYSFTALFIYIVYDAVHQFWAISQQGFIIMTLLMGIFWSGILAYFAARFVTRPLEKLEGAASRVADGDLNQSIDVSRSDDEIRGLTISFNTMLKNLTNMVHNIEKHFENTNQSVRQLKDASNEAAKHSQLIGASIDEISKGAESSSDAIQQTVLSVEVATELAEEVQSKASRSKDKSNTMLETLNKSKLVVNQLVTGIQEVAGSQEKSLQDVEHLKENALQVETIISMVGEISEQTNLLALNASIEAAHAGEHGKGFAVVAEEIRKLADQSANAVKRISDLITAIQDDVAIVAKKINDNVVYVKEETKKGVETNQAIEQMASSVNDVASEIAAIATVVNKQLESIQATSVQSQEVAAIAQETSAGTEEVNASIQEQASIIEDVDNMASSLEKQAQTLNEQIRQFKVS</sequence>
<evidence type="ECO:0000256" key="3">
    <source>
        <dbReference type="ARBA" id="ARBA00023136"/>
    </source>
</evidence>
<dbReference type="RefSeq" id="WP_188725654.1">
    <property type="nucleotide sequence ID" value="NZ_BMJD01000042.1"/>
</dbReference>
<dbReference type="PANTHER" id="PTHR32089">
    <property type="entry name" value="METHYL-ACCEPTING CHEMOTAXIS PROTEIN MCPB"/>
    <property type="match status" value="1"/>
</dbReference>
<feature type="transmembrane region" description="Helical" evidence="8">
    <location>
        <begin position="48"/>
        <end position="70"/>
    </location>
</feature>
<dbReference type="Pfam" id="PF00672">
    <property type="entry name" value="HAMP"/>
    <property type="match status" value="1"/>
</dbReference>
<evidence type="ECO:0000256" key="1">
    <source>
        <dbReference type="ARBA" id="ARBA00004236"/>
    </source>
</evidence>
<proteinExistence type="inferred from homology"/>
<keyword evidence="3 8" id="KW-0472">Membrane</keyword>
<comment type="caution">
    <text evidence="11">The sequence shown here is derived from an EMBL/GenBank/DDBJ whole genome shotgun (WGS) entry which is preliminary data.</text>
</comment>
<evidence type="ECO:0000259" key="10">
    <source>
        <dbReference type="PROSITE" id="PS50885"/>
    </source>
</evidence>
<feature type="domain" description="HAMP" evidence="10">
    <location>
        <begin position="71"/>
        <end position="124"/>
    </location>
</feature>
<dbReference type="CDD" id="cd06225">
    <property type="entry name" value="HAMP"/>
    <property type="match status" value="1"/>
</dbReference>
<dbReference type="EMBL" id="BMJD01000042">
    <property type="protein sequence ID" value="GGB56205.1"/>
    <property type="molecule type" value="Genomic_DNA"/>
</dbReference>
<comment type="similarity">
    <text evidence="5">Belongs to the methyl-accepting chemotaxis (MCP) protein family.</text>
</comment>
<evidence type="ECO:0000259" key="9">
    <source>
        <dbReference type="PROSITE" id="PS50111"/>
    </source>
</evidence>
<feature type="coiled-coil region" evidence="7">
    <location>
        <begin position="403"/>
        <end position="430"/>
    </location>
</feature>
<accession>A0A9W5U126</accession>
<dbReference type="PROSITE" id="PS50111">
    <property type="entry name" value="CHEMOTAXIS_TRANSDUC_2"/>
    <property type="match status" value="1"/>
</dbReference>
<evidence type="ECO:0000256" key="6">
    <source>
        <dbReference type="PROSITE-ProRule" id="PRU00284"/>
    </source>
</evidence>
<dbReference type="SMART" id="SM00304">
    <property type="entry name" value="HAMP"/>
    <property type="match status" value="1"/>
</dbReference>
<evidence type="ECO:0000256" key="7">
    <source>
        <dbReference type="SAM" id="Coils"/>
    </source>
</evidence>
<comment type="subcellular location">
    <subcellularLocation>
        <location evidence="1">Cell membrane</location>
    </subcellularLocation>
</comment>
<reference evidence="11" key="1">
    <citation type="journal article" date="2014" name="Int. J. Syst. Evol. Microbiol.">
        <title>Complete genome sequence of Corynebacterium casei LMG S-19264T (=DSM 44701T), isolated from a smear-ripened cheese.</title>
        <authorList>
            <consortium name="US DOE Joint Genome Institute (JGI-PGF)"/>
            <person name="Walter F."/>
            <person name="Albersmeier A."/>
            <person name="Kalinowski J."/>
            <person name="Ruckert C."/>
        </authorList>
    </citation>
    <scope>NUCLEOTIDE SEQUENCE</scope>
    <source>
        <strain evidence="11">CGMCC 1.15454</strain>
    </source>
</reference>
<keyword evidence="12" id="KW-1185">Reference proteome</keyword>
<organism evidence="11 12">
    <name type="scientific">Lentibacillus populi</name>
    <dbReference type="NCBI Taxonomy" id="1827502"/>
    <lineage>
        <taxon>Bacteria</taxon>
        <taxon>Bacillati</taxon>
        <taxon>Bacillota</taxon>
        <taxon>Bacilli</taxon>
        <taxon>Bacillales</taxon>
        <taxon>Bacillaceae</taxon>
        <taxon>Lentibacillus</taxon>
    </lineage>
</organism>
<dbReference type="PANTHER" id="PTHR32089:SF112">
    <property type="entry name" value="LYSOZYME-LIKE PROTEIN-RELATED"/>
    <property type="match status" value="1"/>
</dbReference>
<evidence type="ECO:0000256" key="2">
    <source>
        <dbReference type="ARBA" id="ARBA00022475"/>
    </source>
</evidence>
<dbReference type="PROSITE" id="PS50885">
    <property type="entry name" value="HAMP"/>
    <property type="match status" value="1"/>
</dbReference>
<keyword evidence="2" id="KW-1003">Cell membrane</keyword>
<keyword evidence="4 6" id="KW-0807">Transducer</keyword>
<feature type="domain" description="Methyl-accepting transducer" evidence="9">
    <location>
        <begin position="143"/>
        <end position="400"/>
    </location>
</feature>
<gene>
    <name evidence="11" type="primary">mcpA</name>
    <name evidence="11" type="ORF">GCM10011409_37230</name>
</gene>
<keyword evidence="7" id="KW-0175">Coiled coil</keyword>
<dbReference type="GO" id="GO:0007165">
    <property type="term" value="P:signal transduction"/>
    <property type="evidence" value="ECO:0007669"/>
    <property type="project" value="UniProtKB-KW"/>
</dbReference>
<keyword evidence="8" id="KW-1133">Transmembrane helix</keyword>
<protein>
    <submittedName>
        <fullName evidence="11">Methyl-accepting chemotaxis protein</fullName>
    </submittedName>
</protein>
<dbReference type="GO" id="GO:0005886">
    <property type="term" value="C:plasma membrane"/>
    <property type="evidence" value="ECO:0007669"/>
    <property type="project" value="UniProtKB-SubCell"/>
</dbReference>
<dbReference type="SMART" id="SM00283">
    <property type="entry name" value="MA"/>
    <property type="match status" value="1"/>
</dbReference>
<evidence type="ECO:0000256" key="8">
    <source>
        <dbReference type="SAM" id="Phobius"/>
    </source>
</evidence>
<dbReference type="SUPFAM" id="SSF58104">
    <property type="entry name" value="Methyl-accepting chemotaxis protein (MCP) signaling domain"/>
    <property type="match status" value="1"/>
</dbReference>
<name>A0A9W5U126_9BACI</name>
<evidence type="ECO:0000256" key="4">
    <source>
        <dbReference type="ARBA" id="ARBA00023224"/>
    </source>
</evidence>
<dbReference type="InterPro" id="IPR004089">
    <property type="entry name" value="MCPsignal_dom"/>
</dbReference>
<dbReference type="AlphaFoldDB" id="A0A9W5U126"/>
<dbReference type="InterPro" id="IPR003660">
    <property type="entry name" value="HAMP_dom"/>
</dbReference>
<evidence type="ECO:0000313" key="11">
    <source>
        <dbReference type="EMBL" id="GGB56205.1"/>
    </source>
</evidence>
<dbReference type="Gene3D" id="1.10.287.950">
    <property type="entry name" value="Methyl-accepting chemotaxis protein"/>
    <property type="match status" value="1"/>
</dbReference>
<evidence type="ECO:0000256" key="5">
    <source>
        <dbReference type="ARBA" id="ARBA00029447"/>
    </source>
</evidence>
<reference evidence="11" key="2">
    <citation type="submission" date="2020-09" db="EMBL/GenBank/DDBJ databases">
        <authorList>
            <person name="Sun Q."/>
            <person name="Zhou Y."/>
        </authorList>
    </citation>
    <scope>NUCLEOTIDE SEQUENCE</scope>
    <source>
        <strain evidence="11">CGMCC 1.15454</strain>
    </source>
</reference>
<dbReference type="Pfam" id="PF00015">
    <property type="entry name" value="MCPsignal"/>
    <property type="match status" value="1"/>
</dbReference>
<keyword evidence="8" id="KW-0812">Transmembrane</keyword>
<feature type="transmembrane region" description="Helical" evidence="8">
    <location>
        <begin position="12"/>
        <end position="36"/>
    </location>
</feature>
<dbReference type="Proteomes" id="UP000621492">
    <property type="component" value="Unassembled WGS sequence"/>
</dbReference>
<evidence type="ECO:0000313" key="12">
    <source>
        <dbReference type="Proteomes" id="UP000621492"/>
    </source>
</evidence>